<dbReference type="Pfam" id="PF18186">
    <property type="entry name" value="SLATT_4"/>
    <property type="match status" value="1"/>
</dbReference>
<keyword evidence="1" id="KW-1133">Transmembrane helix</keyword>
<reference evidence="3 4" key="1">
    <citation type="submission" date="2017-05" db="EMBL/GenBank/DDBJ databases">
        <title>Lactobacillus nurukis nov., sp. nov., isolated from nuruk.</title>
        <authorList>
            <person name="Kim S.-J."/>
        </authorList>
    </citation>
    <scope>NUCLEOTIDE SEQUENCE [LARGE SCALE GENOMIC DNA]</scope>
    <source>
        <strain evidence="3 4">SYF10-1a</strain>
    </source>
</reference>
<protein>
    <recommendedName>
        <fullName evidence="2">SMODS and SLOG-associating 2TM effector domain-containing protein</fullName>
    </recommendedName>
</protein>
<name>A0A2N7AWC5_9LACO</name>
<feature type="domain" description="SMODS and SLOG-associating 2TM effector" evidence="2">
    <location>
        <begin position="8"/>
        <end position="170"/>
    </location>
</feature>
<feature type="transmembrane region" description="Helical" evidence="1">
    <location>
        <begin position="65"/>
        <end position="84"/>
    </location>
</feature>
<evidence type="ECO:0000256" key="1">
    <source>
        <dbReference type="SAM" id="Phobius"/>
    </source>
</evidence>
<dbReference type="EMBL" id="NIPR01000005">
    <property type="protein sequence ID" value="PMD73054.1"/>
    <property type="molecule type" value="Genomic_DNA"/>
</dbReference>
<dbReference type="InterPro" id="IPR040811">
    <property type="entry name" value="SLATT_4"/>
</dbReference>
<evidence type="ECO:0000313" key="3">
    <source>
        <dbReference type="EMBL" id="PMD73054.1"/>
    </source>
</evidence>
<accession>A0A2N7AWC5</accession>
<dbReference type="OrthoDB" id="1099722at2"/>
<dbReference type="Proteomes" id="UP000235649">
    <property type="component" value="Unassembled WGS sequence"/>
</dbReference>
<comment type="caution">
    <text evidence="3">The sequence shown here is derived from an EMBL/GenBank/DDBJ whole genome shotgun (WGS) entry which is preliminary data.</text>
</comment>
<proteinExistence type="predicted"/>
<keyword evidence="4" id="KW-1185">Reference proteome</keyword>
<dbReference type="AlphaFoldDB" id="A0A2N7AWC5"/>
<gene>
    <name evidence="3" type="ORF">CBP76_02670</name>
</gene>
<sequence>MDNYHKKLMNQLRESYGKLTYTYTAHNKMANRMNRKANNIAFSKIILSAISTGGLLGTIFLDKYYLKIITALISTILLIINLYFKESQLSEKILEHRKAADSLWLIREQYISLMTDFEQLSIDTICTQRDHLIDASSKIYNNSPRTDSKSYVATQNALKNDEEQFFTEEEIDKMLPKHLRNTKCN</sequence>
<keyword evidence="1" id="KW-0812">Transmembrane</keyword>
<feature type="transmembrane region" description="Helical" evidence="1">
    <location>
        <begin position="41"/>
        <end position="59"/>
    </location>
</feature>
<evidence type="ECO:0000259" key="2">
    <source>
        <dbReference type="Pfam" id="PF18186"/>
    </source>
</evidence>
<dbReference type="NCBIfam" id="NF033632">
    <property type="entry name" value="SLATT_4"/>
    <property type="match status" value="1"/>
</dbReference>
<organism evidence="3 4">
    <name type="scientific">Companilactobacillus nuruki</name>
    <dbReference type="NCBI Taxonomy" id="1993540"/>
    <lineage>
        <taxon>Bacteria</taxon>
        <taxon>Bacillati</taxon>
        <taxon>Bacillota</taxon>
        <taxon>Bacilli</taxon>
        <taxon>Lactobacillales</taxon>
        <taxon>Lactobacillaceae</taxon>
        <taxon>Companilactobacillus</taxon>
    </lineage>
</organism>
<keyword evidence="1" id="KW-0472">Membrane</keyword>
<evidence type="ECO:0000313" key="4">
    <source>
        <dbReference type="Proteomes" id="UP000235649"/>
    </source>
</evidence>
<dbReference type="RefSeq" id="WP_102195386.1">
    <property type="nucleotide sequence ID" value="NZ_NIPR01000005.1"/>
</dbReference>